<dbReference type="OrthoDB" id="116741at2"/>
<name>A0A1H9Z9J7_9ACTN</name>
<evidence type="ECO:0000313" key="1">
    <source>
        <dbReference type="EMBL" id="SES78134.1"/>
    </source>
</evidence>
<organism evidence="1 2">
    <name type="scientific">Geodermatophilus poikilotrophus</name>
    <dbReference type="NCBI Taxonomy" id="1333667"/>
    <lineage>
        <taxon>Bacteria</taxon>
        <taxon>Bacillati</taxon>
        <taxon>Actinomycetota</taxon>
        <taxon>Actinomycetes</taxon>
        <taxon>Geodermatophilales</taxon>
        <taxon>Geodermatophilaceae</taxon>
        <taxon>Geodermatophilus</taxon>
    </lineage>
</organism>
<keyword evidence="2" id="KW-1185">Reference proteome</keyword>
<dbReference type="RefSeq" id="WP_091438471.1">
    <property type="nucleotide sequence ID" value="NZ_FOIE01000001.1"/>
</dbReference>
<gene>
    <name evidence="1" type="ORF">SAMN04488546_0477</name>
</gene>
<reference evidence="2" key="1">
    <citation type="submission" date="2016-10" db="EMBL/GenBank/DDBJ databases">
        <authorList>
            <person name="Varghese N."/>
            <person name="Submissions S."/>
        </authorList>
    </citation>
    <scope>NUCLEOTIDE SEQUENCE [LARGE SCALE GENOMIC DNA]</scope>
    <source>
        <strain evidence="2">DSM 44209</strain>
    </source>
</reference>
<accession>A0A1H9Z9J7</accession>
<evidence type="ECO:0000313" key="2">
    <source>
        <dbReference type="Proteomes" id="UP000198507"/>
    </source>
</evidence>
<dbReference type="Proteomes" id="UP000198507">
    <property type="component" value="Unassembled WGS sequence"/>
</dbReference>
<dbReference type="EMBL" id="FOIE01000001">
    <property type="protein sequence ID" value="SES78134.1"/>
    <property type="molecule type" value="Genomic_DNA"/>
</dbReference>
<proteinExistence type="predicted"/>
<sequence length="157" mass="17465">MTGVTTDTTGGTATRTTVQSPLTLVMPVRPEARAALRAEVEQLQALPRDQNPVTTALDAIGTVHFARFVFLDDDERLAVITTYDGDFERYIMDFVDHIGPVFDLLLRHMADPPPLPVQQHPEEFLAYVRRHDLGCVGPFYSAYPTRPVIDIRADDAG</sequence>
<protein>
    <recommendedName>
        <fullName evidence="3">SchA/CurD like domain-containing protein</fullName>
    </recommendedName>
</protein>
<evidence type="ECO:0008006" key="3">
    <source>
        <dbReference type="Google" id="ProtNLM"/>
    </source>
</evidence>
<dbReference type="AlphaFoldDB" id="A0A1H9Z9J7"/>